<dbReference type="Gene3D" id="3.90.1200.10">
    <property type="match status" value="1"/>
</dbReference>
<dbReference type="SUPFAM" id="SSF56112">
    <property type="entry name" value="Protein kinase-like (PK-like)"/>
    <property type="match status" value="1"/>
</dbReference>
<organism evidence="2 3">
    <name type="scientific">Quadrisphaera setariae</name>
    <dbReference type="NCBI Taxonomy" id="2593304"/>
    <lineage>
        <taxon>Bacteria</taxon>
        <taxon>Bacillati</taxon>
        <taxon>Actinomycetota</taxon>
        <taxon>Actinomycetes</taxon>
        <taxon>Kineosporiales</taxon>
        <taxon>Kineosporiaceae</taxon>
        <taxon>Quadrisphaera</taxon>
    </lineage>
</organism>
<dbReference type="GO" id="GO:0016740">
    <property type="term" value="F:transferase activity"/>
    <property type="evidence" value="ECO:0007669"/>
    <property type="project" value="UniProtKB-KW"/>
</dbReference>
<dbReference type="EMBL" id="VKAC01000007">
    <property type="protein sequence ID" value="TXR55714.1"/>
    <property type="molecule type" value="Genomic_DNA"/>
</dbReference>
<evidence type="ECO:0000259" key="1">
    <source>
        <dbReference type="Pfam" id="PF01636"/>
    </source>
</evidence>
<accession>A0A5C8ZDY4</accession>
<feature type="domain" description="Aminoglycoside phosphotransferase" evidence="1">
    <location>
        <begin position="125"/>
        <end position="321"/>
    </location>
</feature>
<dbReference type="AlphaFoldDB" id="A0A5C8ZDY4"/>
<dbReference type="Pfam" id="PF01636">
    <property type="entry name" value="APH"/>
    <property type="match status" value="1"/>
</dbReference>
<dbReference type="PANTHER" id="PTHR21310:SF15">
    <property type="entry name" value="AMINOGLYCOSIDE PHOSPHOTRANSFERASE DOMAIN-CONTAINING PROTEIN"/>
    <property type="match status" value="1"/>
</dbReference>
<keyword evidence="2" id="KW-0808">Transferase</keyword>
<sequence>MLRWPWREGWRWPRARCPTGRCSWSCRWWSLWRSPPLCRCSASRACGRWRCSRPARSSPRRHWRRPEVLTCCRDRPAYRDAVGPETGDDAVRATARRLLPDTAASHVSAAEVVRGEFHDVVLLPGRAVVKVARGLAAQHLERRAALLDALADAGLPLAVPRPLSEVVRTGEASAAVALSWVPGEPAPVGAGGEQRVEQLQQLLTAMAAVDVSAGTPVGRCLDVPHAYAGRGRWAELMARVVAMLPDDVRDDAAACLRAAVDLPPVPPRLVHGDLAGHNLRWHADGTLAGVIDWDLASAWDPAVDLGCLVWFGWDAVDAACAGLGGGWPTAAERARVWFATFPLEGPAALLDDGAPAALVAERLERVATALRRERDAAGARR</sequence>
<dbReference type="Proteomes" id="UP000321234">
    <property type="component" value="Unassembled WGS sequence"/>
</dbReference>
<reference evidence="2 3" key="1">
    <citation type="submission" date="2019-07" db="EMBL/GenBank/DDBJ databases">
        <title>Quadrisphaera sp. strain DD2A genome sequencing and assembly.</title>
        <authorList>
            <person name="Kim I."/>
        </authorList>
    </citation>
    <scope>NUCLEOTIDE SEQUENCE [LARGE SCALE GENOMIC DNA]</scope>
    <source>
        <strain evidence="2 3">DD2A</strain>
    </source>
</reference>
<dbReference type="InterPro" id="IPR002575">
    <property type="entry name" value="Aminoglycoside_PTrfase"/>
</dbReference>
<protein>
    <submittedName>
        <fullName evidence="2">Phosphotransferase</fullName>
    </submittedName>
</protein>
<keyword evidence="3" id="KW-1185">Reference proteome</keyword>
<evidence type="ECO:0000313" key="2">
    <source>
        <dbReference type="EMBL" id="TXR55714.1"/>
    </source>
</evidence>
<dbReference type="InterPro" id="IPR011009">
    <property type="entry name" value="Kinase-like_dom_sf"/>
</dbReference>
<name>A0A5C8ZDY4_9ACTN</name>
<comment type="caution">
    <text evidence="2">The sequence shown here is derived from an EMBL/GenBank/DDBJ whole genome shotgun (WGS) entry which is preliminary data.</text>
</comment>
<proteinExistence type="predicted"/>
<dbReference type="PANTHER" id="PTHR21310">
    <property type="entry name" value="AMINOGLYCOSIDE PHOSPHOTRANSFERASE-RELATED-RELATED"/>
    <property type="match status" value="1"/>
</dbReference>
<gene>
    <name evidence="2" type="ORF">FMM08_12820</name>
</gene>
<dbReference type="OrthoDB" id="9797603at2"/>
<dbReference type="InterPro" id="IPR051678">
    <property type="entry name" value="AGP_Transferase"/>
</dbReference>
<evidence type="ECO:0000313" key="3">
    <source>
        <dbReference type="Proteomes" id="UP000321234"/>
    </source>
</evidence>